<reference evidence="3 4" key="1">
    <citation type="submission" date="2019-12" db="EMBL/GenBank/DDBJ databases">
        <title>Whole genome shotgun sequence of Streptomyces hygroscopicus subsp. glebosus NBRC 13786.</title>
        <authorList>
            <person name="Ichikawa N."/>
            <person name="Kimura A."/>
            <person name="Kitahashi Y."/>
            <person name="Komaki H."/>
            <person name="Tamura T."/>
        </authorList>
    </citation>
    <scope>NUCLEOTIDE SEQUENCE [LARGE SCALE GENOMIC DNA]</scope>
    <source>
        <strain evidence="3 4">NBRC 13786</strain>
    </source>
</reference>
<dbReference type="EMBL" id="BLIO01000001">
    <property type="protein sequence ID" value="GFE12409.1"/>
    <property type="molecule type" value="Genomic_DNA"/>
</dbReference>
<keyword evidence="4" id="KW-1185">Reference proteome</keyword>
<gene>
    <name evidence="3" type="ORF">Sgleb_04560</name>
</gene>
<evidence type="ECO:0000256" key="1">
    <source>
        <dbReference type="SAM" id="MobiDB-lite"/>
    </source>
</evidence>
<feature type="chain" id="PRO_5024974837" evidence="2">
    <location>
        <begin position="33"/>
        <end position="150"/>
    </location>
</feature>
<sequence length="150" mass="16237">MMRIKRKILAGIAAASFTSIGLLGASASPAQAVTTAQHHSISSPSKQAAASKWTIRNSFFGKDGEDVPLRNGDESSGYKHIQDKHPIDDTSLIGWIDDTLEDGTYKKQGDKIVARNRTATGQMFRVVFTEREDSGSKDGRPVGVITAFLE</sequence>
<evidence type="ECO:0000256" key="2">
    <source>
        <dbReference type="SAM" id="SignalP"/>
    </source>
</evidence>
<feature type="signal peptide" evidence="2">
    <location>
        <begin position="1"/>
        <end position="32"/>
    </location>
</feature>
<dbReference type="RefSeq" id="WP_190145758.1">
    <property type="nucleotide sequence ID" value="NZ_BLIO01000001.1"/>
</dbReference>
<evidence type="ECO:0000313" key="4">
    <source>
        <dbReference type="Proteomes" id="UP000430079"/>
    </source>
</evidence>
<protein>
    <submittedName>
        <fullName evidence="3">Uncharacterized protein</fullName>
    </submittedName>
</protein>
<comment type="caution">
    <text evidence="3">The sequence shown here is derived from an EMBL/GenBank/DDBJ whole genome shotgun (WGS) entry which is preliminary data.</text>
</comment>
<dbReference type="AlphaFoldDB" id="A0A640SLS4"/>
<organism evidence="3 4">
    <name type="scientific">Streptomyces glebosus</name>
    <dbReference type="NCBI Taxonomy" id="249580"/>
    <lineage>
        <taxon>Bacteria</taxon>
        <taxon>Bacillati</taxon>
        <taxon>Actinomycetota</taxon>
        <taxon>Actinomycetes</taxon>
        <taxon>Kitasatosporales</taxon>
        <taxon>Streptomycetaceae</taxon>
        <taxon>Streptomyces</taxon>
    </lineage>
</organism>
<feature type="region of interest" description="Disordered" evidence="1">
    <location>
        <begin position="64"/>
        <end position="83"/>
    </location>
</feature>
<dbReference type="Proteomes" id="UP000430079">
    <property type="component" value="Unassembled WGS sequence"/>
</dbReference>
<proteinExistence type="predicted"/>
<name>A0A640SLS4_9ACTN</name>
<evidence type="ECO:0000313" key="3">
    <source>
        <dbReference type="EMBL" id="GFE12409.1"/>
    </source>
</evidence>
<accession>A0A640SLS4</accession>
<keyword evidence="2" id="KW-0732">Signal</keyword>